<dbReference type="InterPro" id="IPR015943">
    <property type="entry name" value="WD40/YVTN_repeat-like_dom_sf"/>
</dbReference>
<keyword evidence="4" id="KW-1185">Reference proteome</keyword>
<dbReference type="SUPFAM" id="SSF82171">
    <property type="entry name" value="DPP6 N-terminal domain-like"/>
    <property type="match status" value="1"/>
</dbReference>
<dbReference type="Proteomes" id="UP000652231">
    <property type="component" value="Unassembled WGS sequence"/>
</dbReference>
<name>A0A8J2VAV0_9FLAO</name>
<dbReference type="AlphaFoldDB" id="A0A8J2VAV0"/>
<gene>
    <name evidence="3" type="ORF">GCM10011312_17010</name>
</gene>
<reference evidence="3" key="2">
    <citation type="submission" date="2020-09" db="EMBL/GenBank/DDBJ databases">
        <authorList>
            <person name="Sun Q."/>
            <person name="Zhou Y."/>
        </authorList>
    </citation>
    <scope>NUCLEOTIDE SEQUENCE</scope>
    <source>
        <strain evidence="3">CGMCC 1.12924</strain>
    </source>
</reference>
<comment type="caution">
    <text evidence="3">The sequence shown here is derived from an EMBL/GenBank/DDBJ whole genome shotgun (WGS) entry which is preliminary data.</text>
</comment>
<organism evidence="3 4">
    <name type="scientific">Planktosalinus lacus</name>
    <dbReference type="NCBI Taxonomy" id="1526573"/>
    <lineage>
        <taxon>Bacteria</taxon>
        <taxon>Pseudomonadati</taxon>
        <taxon>Bacteroidota</taxon>
        <taxon>Flavobacteriia</taxon>
        <taxon>Flavobacteriales</taxon>
        <taxon>Flavobacteriaceae</taxon>
        <taxon>Planktosalinus</taxon>
    </lineage>
</organism>
<sequence>MNMNKATSVYLVFIMFCFHIGYGQIQLGETLDVIDNDFAYANSVSTSFDGRRVAVAGYGKSEFGFRVYDYNGSNWHQVGADIQTEHPDEVTGYKVALSADGNRLVTSTIKFRTGFVRVYELVNNNWIQLGSTLYGESSLDIYGLVIAISSDGQRITSSAKFNNGSTGHARVYEYNGNEWIQLGSDIDGDASGNYFSTSLSLSGDGNRVAVGANQYYPNGLMRIFEFDGTDWIQLGTDLTGIESYDNFGVSANLSYEGNRIIVGDNQTNAYTGYAKVFDFDGDDWVQVGDALQGENIRDKFGLAVTISDEGNRVAVGAPSQDDILNTELPGYVKVYELIDDNWVHIGIALYGEDVGGQFGSWLNISGDGSVLITGALNFTYKQSGTEVGYAKVYDLNTLLSLSDNTSSHKAIIIYPNPSSKYVYFSNSEFINEIKLFNSIGQKIEIDRGTTNKIDISGLSNGVYHIQFLLDKNQIVNQKILKN</sequence>
<dbReference type="SUPFAM" id="SSF50965">
    <property type="entry name" value="Galactose oxidase, central domain"/>
    <property type="match status" value="1"/>
</dbReference>
<dbReference type="InterPro" id="IPR026444">
    <property type="entry name" value="Secre_tail"/>
</dbReference>
<evidence type="ECO:0000256" key="1">
    <source>
        <dbReference type="ARBA" id="ARBA00022729"/>
    </source>
</evidence>
<dbReference type="NCBIfam" id="TIGR04183">
    <property type="entry name" value="Por_Secre_tail"/>
    <property type="match status" value="1"/>
</dbReference>
<evidence type="ECO:0000313" key="4">
    <source>
        <dbReference type="Proteomes" id="UP000652231"/>
    </source>
</evidence>
<dbReference type="EMBL" id="BMGK01000006">
    <property type="protein sequence ID" value="GGD93881.1"/>
    <property type="molecule type" value="Genomic_DNA"/>
</dbReference>
<protein>
    <recommendedName>
        <fullName evidence="2">Secretion system C-terminal sorting domain-containing protein</fullName>
    </recommendedName>
</protein>
<dbReference type="Gene3D" id="2.130.10.10">
    <property type="entry name" value="YVTN repeat-like/Quinoprotein amine dehydrogenase"/>
    <property type="match status" value="1"/>
</dbReference>
<accession>A0A8J2VAV0</accession>
<evidence type="ECO:0000259" key="2">
    <source>
        <dbReference type="Pfam" id="PF18962"/>
    </source>
</evidence>
<evidence type="ECO:0000313" key="3">
    <source>
        <dbReference type="EMBL" id="GGD93881.1"/>
    </source>
</evidence>
<proteinExistence type="predicted"/>
<feature type="domain" description="Secretion system C-terminal sorting" evidence="2">
    <location>
        <begin position="413"/>
        <end position="479"/>
    </location>
</feature>
<keyword evidence="1" id="KW-0732">Signal</keyword>
<dbReference type="InterPro" id="IPR011043">
    <property type="entry name" value="Gal_Oxase/kelch_b-propeller"/>
</dbReference>
<dbReference type="Pfam" id="PF18962">
    <property type="entry name" value="Por_Secre_tail"/>
    <property type="match status" value="1"/>
</dbReference>
<reference evidence="3" key="1">
    <citation type="journal article" date="2014" name="Int. J. Syst. Evol. Microbiol.">
        <title>Complete genome sequence of Corynebacterium casei LMG S-19264T (=DSM 44701T), isolated from a smear-ripened cheese.</title>
        <authorList>
            <consortium name="US DOE Joint Genome Institute (JGI-PGF)"/>
            <person name="Walter F."/>
            <person name="Albersmeier A."/>
            <person name="Kalinowski J."/>
            <person name="Ruckert C."/>
        </authorList>
    </citation>
    <scope>NUCLEOTIDE SEQUENCE</scope>
    <source>
        <strain evidence="3">CGMCC 1.12924</strain>
    </source>
</reference>